<dbReference type="InterPro" id="IPR027056">
    <property type="entry name" value="Gluconate_2DH_su3"/>
</dbReference>
<proteinExistence type="predicted"/>
<gene>
    <name evidence="1" type="ORF">E4K65_04255</name>
</gene>
<name>A0A4Y9M912_9BRAD</name>
<sequence>MFLIPSEAAFIEAVADHMFPADAHTPGGVDIGINIFIDRALAGSWGKGDRLYLEGPWRLGALDKIE</sequence>
<dbReference type="Proteomes" id="UP000297966">
    <property type="component" value="Unassembled WGS sequence"/>
</dbReference>
<accession>A0A4Y9M912</accession>
<dbReference type="EMBL" id="SPQT01000001">
    <property type="protein sequence ID" value="TFV51488.1"/>
    <property type="molecule type" value="Genomic_DNA"/>
</dbReference>
<dbReference type="AlphaFoldDB" id="A0A4Y9M912"/>
<dbReference type="Pfam" id="PF13618">
    <property type="entry name" value="Gluconate_2-dh3"/>
    <property type="match status" value="1"/>
</dbReference>
<protein>
    <submittedName>
        <fullName evidence="1">Uncharacterized protein</fullName>
    </submittedName>
</protein>
<comment type="caution">
    <text evidence="1">The sequence shown here is derived from an EMBL/GenBank/DDBJ whole genome shotgun (WGS) entry which is preliminary data.</text>
</comment>
<reference evidence="1 2" key="1">
    <citation type="submission" date="2019-03" db="EMBL/GenBank/DDBJ databases">
        <title>Bradyrhizobium diversity isolated from nodules of Chamaecrista fasciculata.</title>
        <authorList>
            <person name="Klepa M.S."/>
            <person name="Urquiaga M.O."/>
            <person name="Hungria M."/>
            <person name="Delamuta J.R."/>
        </authorList>
    </citation>
    <scope>NUCLEOTIDE SEQUENCE [LARGE SCALE GENOMIC DNA]</scope>
    <source>
        <strain evidence="1 2">CNPSo 3448</strain>
    </source>
</reference>
<dbReference type="OrthoDB" id="8400810at2"/>
<evidence type="ECO:0000313" key="1">
    <source>
        <dbReference type="EMBL" id="TFV51488.1"/>
    </source>
</evidence>
<evidence type="ECO:0000313" key="2">
    <source>
        <dbReference type="Proteomes" id="UP000297966"/>
    </source>
</evidence>
<keyword evidence="2" id="KW-1185">Reference proteome</keyword>
<organism evidence="1 2">
    <name type="scientific">Bradyrhizobium niftali</name>
    <dbReference type="NCBI Taxonomy" id="2560055"/>
    <lineage>
        <taxon>Bacteria</taxon>
        <taxon>Pseudomonadati</taxon>
        <taxon>Pseudomonadota</taxon>
        <taxon>Alphaproteobacteria</taxon>
        <taxon>Hyphomicrobiales</taxon>
        <taxon>Nitrobacteraceae</taxon>
        <taxon>Bradyrhizobium</taxon>
    </lineage>
</organism>